<dbReference type="PANTHER" id="PTHR31973:SF197">
    <property type="entry name" value="SWIM-TYPE DOMAIN-CONTAINING PROTEIN"/>
    <property type="match status" value="1"/>
</dbReference>
<feature type="domain" description="MULE transposase" evidence="1">
    <location>
        <begin position="71"/>
        <end position="143"/>
    </location>
</feature>
<evidence type="ECO:0000313" key="3">
    <source>
        <dbReference type="Proteomes" id="UP001454036"/>
    </source>
</evidence>
<evidence type="ECO:0000259" key="1">
    <source>
        <dbReference type="Pfam" id="PF10551"/>
    </source>
</evidence>
<dbReference type="Pfam" id="PF10551">
    <property type="entry name" value="MULE"/>
    <property type="match status" value="1"/>
</dbReference>
<dbReference type="PANTHER" id="PTHR31973">
    <property type="entry name" value="POLYPROTEIN, PUTATIVE-RELATED"/>
    <property type="match status" value="1"/>
</dbReference>
<reference evidence="2 3" key="1">
    <citation type="submission" date="2024-01" db="EMBL/GenBank/DDBJ databases">
        <title>The complete chloroplast genome sequence of Lithospermum erythrorhizon: insights into the phylogenetic relationship among Boraginaceae species and the maternal lineages of purple gromwells.</title>
        <authorList>
            <person name="Okada T."/>
            <person name="Watanabe K."/>
        </authorList>
    </citation>
    <scope>NUCLEOTIDE SEQUENCE [LARGE SCALE GENOMIC DNA]</scope>
</reference>
<dbReference type="EMBL" id="BAABME010002018">
    <property type="protein sequence ID" value="GAA0152627.1"/>
    <property type="molecule type" value="Genomic_DNA"/>
</dbReference>
<proteinExistence type="predicted"/>
<accession>A0AAV3PNZ2</accession>
<sequence length="204" mass="23960">MTWRAIKQAGYLMFDTENQKFARLWSYDKEILDIMPGSTIITKLHEQKFERIYVCPVPLKKCFLAGCRRFICVDGCFLKGAFKGQILAIVGLDGHNGIYPIAWAVVKVENTHSWTWFIKLLKEDLGMGREPDSWILMTHQQKAWRLQYRMNCPIAANEAYFEYRMQRLKNVTIEGNEALRRIDPRKWCRFAFRVGTNCPELVNN</sequence>
<comment type="caution">
    <text evidence="2">The sequence shown here is derived from an EMBL/GenBank/DDBJ whole genome shotgun (WGS) entry which is preliminary data.</text>
</comment>
<keyword evidence="3" id="KW-1185">Reference proteome</keyword>
<dbReference type="AlphaFoldDB" id="A0AAV3PNZ2"/>
<dbReference type="Proteomes" id="UP001454036">
    <property type="component" value="Unassembled WGS sequence"/>
</dbReference>
<protein>
    <recommendedName>
        <fullName evidence="1">MULE transposase domain-containing protein</fullName>
    </recommendedName>
</protein>
<evidence type="ECO:0000313" key="2">
    <source>
        <dbReference type="EMBL" id="GAA0152627.1"/>
    </source>
</evidence>
<gene>
    <name evidence="2" type="ORF">LIER_11059</name>
</gene>
<name>A0AAV3PNZ2_LITER</name>
<dbReference type="InterPro" id="IPR018289">
    <property type="entry name" value="MULE_transposase_dom"/>
</dbReference>
<organism evidence="2 3">
    <name type="scientific">Lithospermum erythrorhizon</name>
    <name type="common">Purple gromwell</name>
    <name type="synonym">Lithospermum officinale var. erythrorhizon</name>
    <dbReference type="NCBI Taxonomy" id="34254"/>
    <lineage>
        <taxon>Eukaryota</taxon>
        <taxon>Viridiplantae</taxon>
        <taxon>Streptophyta</taxon>
        <taxon>Embryophyta</taxon>
        <taxon>Tracheophyta</taxon>
        <taxon>Spermatophyta</taxon>
        <taxon>Magnoliopsida</taxon>
        <taxon>eudicotyledons</taxon>
        <taxon>Gunneridae</taxon>
        <taxon>Pentapetalae</taxon>
        <taxon>asterids</taxon>
        <taxon>lamiids</taxon>
        <taxon>Boraginales</taxon>
        <taxon>Boraginaceae</taxon>
        <taxon>Boraginoideae</taxon>
        <taxon>Lithospermeae</taxon>
        <taxon>Lithospermum</taxon>
    </lineage>
</organism>